<gene>
    <name evidence="1" type="ORF">GUK36_39175</name>
    <name evidence="2" type="ORF">GUK36_44330</name>
</gene>
<organism evidence="2 3">
    <name type="scientific">Rhizobium leguminosarum</name>
    <dbReference type="NCBI Taxonomy" id="384"/>
    <lineage>
        <taxon>Bacteria</taxon>
        <taxon>Pseudomonadati</taxon>
        <taxon>Pseudomonadota</taxon>
        <taxon>Alphaproteobacteria</taxon>
        <taxon>Hyphomicrobiales</taxon>
        <taxon>Rhizobiaceae</taxon>
        <taxon>Rhizobium/Agrobacterium group</taxon>
        <taxon>Rhizobium</taxon>
    </lineage>
</organism>
<evidence type="ECO:0000313" key="1">
    <source>
        <dbReference type="EMBL" id="NEK55260.1"/>
    </source>
</evidence>
<feature type="non-terminal residue" evidence="2">
    <location>
        <position position="1"/>
    </location>
</feature>
<dbReference type="InterPro" id="IPR009744">
    <property type="entry name" value="VirC1"/>
</dbReference>
<protein>
    <submittedName>
        <fullName evidence="2">Virulence protein</fullName>
    </submittedName>
</protein>
<dbReference type="EMBL" id="WXXP01001372">
    <property type="protein sequence ID" value="NEK56249.1"/>
    <property type="molecule type" value="Genomic_DNA"/>
</dbReference>
<accession>A0A6P0DTE1</accession>
<dbReference type="AlphaFoldDB" id="A0A6P0DTE1"/>
<dbReference type="Proteomes" id="UP000471409">
    <property type="component" value="Unassembled WGS sequence"/>
</dbReference>
<name>A0A6P0DTE1_RHILE</name>
<comment type="caution">
    <text evidence="2">The sequence shown here is derived from an EMBL/GenBank/DDBJ whole genome shotgun (WGS) entry which is preliminary data.</text>
</comment>
<evidence type="ECO:0000313" key="3">
    <source>
        <dbReference type="Proteomes" id="UP000471409"/>
    </source>
</evidence>
<proteinExistence type="predicted"/>
<sequence>SSMRLTLRNLEAAMEDLRSLGKFVSSTVEH</sequence>
<dbReference type="Pfam" id="PF07015">
    <property type="entry name" value="VirC1"/>
    <property type="match status" value="1"/>
</dbReference>
<evidence type="ECO:0000313" key="2">
    <source>
        <dbReference type="EMBL" id="NEK56249.1"/>
    </source>
</evidence>
<reference evidence="2 3" key="1">
    <citation type="submission" date="2020-01" db="EMBL/GenBank/DDBJ databases">
        <title>Rhizobium genotypes associated with high levels of biological nitrogen fixation by grain legumes in a temperate-maritime cropping system.</title>
        <authorList>
            <person name="Maluk M."/>
            <person name="Francesc Ferrando Molina F."/>
            <person name="Lopez Del Egido L."/>
            <person name="Lafos M."/>
            <person name="Langarica-Fuentes A."/>
            <person name="Gebre Yohannes G."/>
            <person name="Young M.W."/>
            <person name="Martin P."/>
            <person name="Gantlett R."/>
            <person name="Kenicer G."/>
            <person name="Hawes C."/>
            <person name="Begg G.S."/>
            <person name="Quilliam R.S."/>
            <person name="Squire G.R."/>
            <person name="Poole P.S."/>
            <person name="Young P.W."/>
            <person name="Iannetta P.M."/>
            <person name="James E.K."/>
        </authorList>
    </citation>
    <scope>NUCLEOTIDE SEQUENCE [LARGE SCALE GENOMIC DNA]</scope>
    <source>
        <strain evidence="2 3">JHI944</strain>
    </source>
</reference>
<dbReference type="EMBL" id="WXXP01000369">
    <property type="protein sequence ID" value="NEK55260.1"/>
    <property type="molecule type" value="Genomic_DNA"/>
</dbReference>